<dbReference type="HOGENOM" id="CLU_2302606_0_0_5"/>
<sequence length="106" mass="9557">MRSISFAALTSVLIAAAGVAFAQAPAGTATPDSAAPVAPGPATTGTVGRTPGTTGTVPDVTVAPGGTGASQISSDPAAGSNADQPERAIPQGGGGGSGSGAGGGGR</sequence>
<accession>B8IA43</accession>
<dbReference type="Proteomes" id="UP000008207">
    <property type="component" value="Chromosome"/>
</dbReference>
<feature type="signal peptide" evidence="2">
    <location>
        <begin position="1"/>
        <end position="22"/>
    </location>
</feature>
<dbReference type="eggNOG" id="ENOG50310QM">
    <property type="taxonomic scope" value="Bacteria"/>
</dbReference>
<dbReference type="AlphaFoldDB" id="B8IA43"/>
<protein>
    <submittedName>
        <fullName evidence="3">Uncharacterized protein</fullName>
    </submittedName>
</protein>
<feature type="chain" id="PRO_5002871466" evidence="2">
    <location>
        <begin position="23"/>
        <end position="106"/>
    </location>
</feature>
<organism evidence="3 4">
    <name type="scientific">Methylobacterium nodulans (strain LMG 21967 / CNCM I-2342 / ORS 2060)</name>
    <dbReference type="NCBI Taxonomy" id="460265"/>
    <lineage>
        <taxon>Bacteria</taxon>
        <taxon>Pseudomonadati</taxon>
        <taxon>Pseudomonadota</taxon>
        <taxon>Alphaproteobacteria</taxon>
        <taxon>Hyphomicrobiales</taxon>
        <taxon>Methylobacteriaceae</taxon>
        <taxon>Methylobacterium</taxon>
    </lineage>
</organism>
<evidence type="ECO:0000313" key="3">
    <source>
        <dbReference type="EMBL" id="ACL57271.1"/>
    </source>
</evidence>
<evidence type="ECO:0000256" key="1">
    <source>
        <dbReference type="SAM" id="MobiDB-lite"/>
    </source>
</evidence>
<dbReference type="EMBL" id="CP001349">
    <property type="protein sequence ID" value="ACL57271.1"/>
    <property type="molecule type" value="Genomic_DNA"/>
</dbReference>
<feature type="compositionally biased region" description="Low complexity" evidence="1">
    <location>
        <begin position="25"/>
        <end position="64"/>
    </location>
</feature>
<feature type="region of interest" description="Disordered" evidence="1">
    <location>
        <begin position="25"/>
        <end position="106"/>
    </location>
</feature>
<name>B8IA43_METNO</name>
<dbReference type="RefSeq" id="WP_015928951.1">
    <property type="nucleotide sequence ID" value="NC_011894.1"/>
</dbReference>
<evidence type="ECO:0000256" key="2">
    <source>
        <dbReference type="SAM" id="SignalP"/>
    </source>
</evidence>
<feature type="compositionally biased region" description="Gly residues" evidence="1">
    <location>
        <begin position="91"/>
        <end position="106"/>
    </location>
</feature>
<keyword evidence="4" id="KW-1185">Reference proteome</keyword>
<dbReference type="KEGG" id="mno:Mnod_2295"/>
<gene>
    <name evidence="3" type="ordered locus">Mnod_2295</name>
</gene>
<keyword evidence="2" id="KW-0732">Signal</keyword>
<proteinExistence type="predicted"/>
<reference evidence="3 4" key="1">
    <citation type="submission" date="2009-01" db="EMBL/GenBank/DDBJ databases">
        <title>Complete sequence of chromosome of Methylobacterium nodulans ORS 2060.</title>
        <authorList>
            <consortium name="US DOE Joint Genome Institute"/>
            <person name="Lucas S."/>
            <person name="Copeland A."/>
            <person name="Lapidus A."/>
            <person name="Glavina del Rio T."/>
            <person name="Dalin E."/>
            <person name="Tice H."/>
            <person name="Bruce D."/>
            <person name="Goodwin L."/>
            <person name="Pitluck S."/>
            <person name="Sims D."/>
            <person name="Brettin T."/>
            <person name="Detter J.C."/>
            <person name="Han C."/>
            <person name="Larimer F."/>
            <person name="Land M."/>
            <person name="Hauser L."/>
            <person name="Kyrpides N."/>
            <person name="Ivanova N."/>
            <person name="Marx C.J."/>
            <person name="Richardson P."/>
        </authorList>
    </citation>
    <scope>NUCLEOTIDE SEQUENCE [LARGE SCALE GENOMIC DNA]</scope>
    <source>
        <strain evidence="4">LMG 21967 / CNCM I-2342 / ORS 2060</strain>
    </source>
</reference>
<evidence type="ECO:0000313" key="4">
    <source>
        <dbReference type="Proteomes" id="UP000008207"/>
    </source>
</evidence>